<evidence type="ECO:0000313" key="3">
    <source>
        <dbReference type="EMBL" id="XFO70529.1"/>
    </source>
</evidence>
<dbReference type="Pfam" id="PF00149">
    <property type="entry name" value="Metallophos"/>
    <property type="match status" value="1"/>
</dbReference>
<evidence type="ECO:0000256" key="1">
    <source>
        <dbReference type="SAM" id="Phobius"/>
    </source>
</evidence>
<accession>A0ABZ3IXG6</accession>
<keyword evidence="1" id="KW-1133">Transmembrane helix</keyword>
<dbReference type="InterPro" id="IPR004843">
    <property type="entry name" value="Calcineurin-like_PHP"/>
</dbReference>
<evidence type="ECO:0000259" key="2">
    <source>
        <dbReference type="Pfam" id="PF00149"/>
    </source>
</evidence>
<dbReference type="InterPro" id="IPR029052">
    <property type="entry name" value="Metallo-depent_PP-like"/>
</dbReference>
<feature type="transmembrane region" description="Helical" evidence="1">
    <location>
        <begin position="67"/>
        <end position="86"/>
    </location>
</feature>
<dbReference type="InterPro" id="IPR051158">
    <property type="entry name" value="Metallophosphoesterase_sf"/>
</dbReference>
<dbReference type="Gene3D" id="3.60.21.10">
    <property type="match status" value="1"/>
</dbReference>
<keyword evidence="1" id="KW-0472">Membrane</keyword>
<name>A0ABZ3IXG6_SPOA4</name>
<dbReference type="CDD" id="cd07385">
    <property type="entry name" value="MPP_YkuE_C"/>
    <property type="match status" value="1"/>
</dbReference>
<dbReference type="Proteomes" id="UP000216052">
    <property type="component" value="Chromosome"/>
</dbReference>
<keyword evidence="4" id="KW-1185">Reference proteome</keyword>
<gene>
    <name evidence="3" type="ORF">SPACI_005280</name>
</gene>
<dbReference type="EMBL" id="CP155571">
    <property type="protein sequence ID" value="XFO70529.1"/>
    <property type="molecule type" value="Genomic_DNA"/>
</dbReference>
<dbReference type="PANTHER" id="PTHR31302">
    <property type="entry name" value="TRANSMEMBRANE PROTEIN WITH METALLOPHOSPHOESTERASE DOMAIN-RELATED"/>
    <property type="match status" value="1"/>
</dbReference>
<sequence length="375" mass="42234">MGFLLTFLVVYGLANLYIGNRFFYWLRTLVSVPPIFYWVIFILVVTAPILSRILARSGIAKTESLFIIGDWWLAITYWSVLLWFIVDITKVADKRLNFLPAIAKDMTNQGYIVFFILLGMLAYGAWNALNPVITRYDLSINKKAEGIDHLKIVLVSDIHMGRVVGIDRVERLAKSLHELNPDIILYAGDQIDDDATYVANNKIAEPLRNVKTRFGSYAVLGNHEYISGQPALAVSLLKNNGITVLQDQRTTISDAIYIVGRDDLSAVRYADRGTGTLADIMKDIDKKKPIILIDHQPSRINEAAQQGVDLQVSGHTHKGQFFPNNLITQAIYEQDWGYLKKAGYQLIVSCGYGTWGPPIRLGNQPEIVEINIKFE</sequence>
<proteinExistence type="predicted"/>
<protein>
    <recommendedName>
        <fullName evidence="2">Calcineurin-like phosphoesterase domain-containing protein</fullName>
    </recommendedName>
</protein>
<feature type="transmembrane region" description="Helical" evidence="1">
    <location>
        <begin position="106"/>
        <end position="126"/>
    </location>
</feature>
<keyword evidence="1" id="KW-0812">Transmembrane</keyword>
<evidence type="ECO:0000313" key="4">
    <source>
        <dbReference type="Proteomes" id="UP000216052"/>
    </source>
</evidence>
<feature type="transmembrane region" description="Helical" evidence="1">
    <location>
        <begin position="35"/>
        <end position="55"/>
    </location>
</feature>
<reference evidence="3" key="1">
    <citation type="submission" date="2024-05" db="EMBL/GenBank/DDBJ databases">
        <title>Isolation and characterization of Sporomusa carbonis sp. nov., a carboxydotrophic hydrogenogen in the genus of Sporomusa isolated from a charcoal burning pile.</title>
        <authorList>
            <person name="Boeer T."/>
            <person name="Rosenbaum F."/>
            <person name="Eysell L."/>
            <person name="Mueller V."/>
            <person name="Daniel R."/>
            <person name="Poehlein A."/>
        </authorList>
    </citation>
    <scope>NUCLEOTIDE SEQUENCE [LARGE SCALE GENOMIC DNA]</scope>
    <source>
        <strain evidence="3">DSM 3132</strain>
    </source>
</reference>
<organism evidence="3 4">
    <name type="scientific">Sporomusa acidovorans (strain ATCC 49682 / DSM 3132 / Mol)</name>
    <dbReference type="NCBI Taxonomy" id="1123286"/>
    <lineage>
        <taxon>Bacteria</taxon>
        <taxon>Bacillati</taxon>
        <taxon>Bacillota</taxon>
        <taxon>Negativicutes</taxon>
        <taxon>Selenomonadales</taxon>
        <taxon>Sporomusaceae</taxon>
        <taxon>Sporomusa</taxon>
    </lineage>
</organism>
<dbReference type="PANTHER" id="PTHR31302:SF0">
    <property type="entry name" value="TRANSMEMBRANE PROTEIN WITH METALLOPHOSPHOESTERASE DOMAIN"/>
    <property type="match status" value="1"/>
</dbReference>
<dbReference type="SUPFAM" id="SSF56300">
    <property type="entry name" value="Metallo-dependent phosphatases"/>
    <property type="match status" value="1"/>
</dbReference>
<dbReference type="RefSeq" id="WP_093794274.1">
    <property type="nucleotide sequence ID" value="NZ_CP155571.1"/>
</dbReference>
<feature type="domain" description="Calcineurin-like phosphoesterase" evidence="2">
    <location>
        <begin position="150"/>
        <end position="318"/>
    </location>
</feature>